<evidence type="ECO:0000256" key="2">
    <source>
        <dbReference type="SAM" id="SignalP"/>
    </source>
</evidence>
<evidence type="ECO:0000313" key="5">
    <source>
        <dbReference type="Proteomes" id="UP001642409"/>
    </source>
</evidence>
<sequence length="2200" mass="238720">MLLLSSFSLSSCISISNGILSTTPNCELLQPFDLNNKTVFVNSVHFNSTRAYLLQSGSLTNGKVIINVSIPFYIQDFALFNELTFRANNLTVEGTITQESKTTAIRHSNFRHEFEAYQLNVTLIDQFEDISGQLHQNNKIHAKQAVTCTYYTDSSLLACASADCATETQGIYKVVLGNKICDWCSQAGEYIQAAIGAVRLCSTVSCAFYEHTNQCSADACLASTKNIYQLVLGKKMCSNCTDNTMKVHPGFICSTTTCSTELIYKYQATINAAGVGPRLECVLQCPTLLPFNDNGICVQICATQYYWNTSTSPQILICEQTPVTCNFYIPNNTWGSNVVLQQKQCLLSCFSPFTFKDSTKECVRQCPYGYDSSNNCVTACTPNIYEELENGNKKCVLSCTGTNKYADVNGAATVCRQQCNVLPNIYINVAGTSCTNSCDAANAADPMSYSQDNLKCDTTCQFVLKSSTRKECSATCPITTPFKIQNVGGRYECIADCSSSAKKYIDSLSTMECSTCSTYFTRQVAYNINIKVCQATCANYKFTDNSETECLSQCPDTAASDSNVYRYSNSMVCSYQCAGGYYVNTTAYPQVLSCVTIDLSQFYITNSTNGFKQQVPLCPQSMPYRLNRECLSQCPLSSGSRYYQEMSGGFKDCKISTDTICQYYAKVGIHKSCLGSTSSACSIAIGQFYMITTSATDNQCVQNCSAFNKLIDLDGKSCVDACSGSGTLVGAVTYDNISCSSTCHYYLDTLSIKRCIIASCPLHLQFQKTLATGASYRYECIADCGIDPSLKFIVSKTNLTCQNCIGFHTQFTFNGVLAYICQATCPLALQNTDIYTDLPGSIQITNAASNVVPICLVNCTDARPYAIYEDKSCVATCPGLAYTRDISQKQRLVCQPAAAACTQFFIVNGSQHICISICPDNLPYFDAILGCVAACTPTYYQLIGSTKTCKLASDAVCAKYIQESTHKKCITTCAVGQYDNNNACQDSCNVSPNLYIDTSGLNCINTCGTDAKTSDNLACDATCTYYIEGDGVTKRCVPNAGVCPPGIRFRVTDGSLFKCQSTCPEFVNINTLQCVAAASCSTQYIDGLVDNIVVKVCVLTCPGTLPLIDSLNAYLLIPQCVSTCSSVNKFLTGNICGATCSNQAYNIAPNSSFVCTSSCAIYNEVTVGADTYKECTASCLYYDGVVSPFKCIPETSCQYKLANNSCIPLASCAFYQPTQMPILCLSVCPALTYIDGKVCRQRCDGANKFISPSGTTCIATCDASLAHRFSADLQSCSTTCQFYNGTDTTTEMNCTRTTACPVDYPFLAGIQCKKALSATEYIDANQNIIGCVAGSGYINVKINTYSVKQCVLTCPSGLRDTADANGIRICVEQCPSARPYNQNGICVTTCSPSYYNIVTAVQPLVCTAACPLFITNLTQKYCVASCPENRKYISSGECVADCDYYLPSMVCAVAADCTYYKTVETNKMIVADCTGLFQLTDANGKIECVQNCPKYADGSICIATCGSKSISDSKRVCSTSCVFYQILGVNYCVPDQSKCPETHPFLLTGAQNECIALCASGFITSATVLTCSTCAAGSGYTTDTVFGISVKYCLVSCTAQQPYKNEAESDGAGHFACTEKCEASAPYLEGSTCKSACSTGFYVNSVIQPQLYTCSADIPSYQYILDFLAADSQKLLINLCPISHPFRDTRECKQSCPQPYYQVNGLHLDCKLSTNPACQVFESTGTHNKCLGTTCPVYIDGQNCVDKCPTYVSADDYTCVGVCDVLTANKTMCDTTCRYYNDGAQKYCTENPALCPIQYPYQSDNARIECLVQCPANNFVSSTLQCMAACTGARPAYQQLTVNTLNAYECVPNCADFIDAVTNPTYNGLGQCVDHCPQFSDTNSMCVATCDGIQPDLIHCQPTCRYYISNGLKLCTPNPGACPYEYPFQLQDGARINCVANCPNNFADLSNNCLATCSTLQNITKFNGRDITYCFATCPPAFPDSYNSKCYSSCASINLITKNGVCIPTCDAYTCGQKCVTDCAQCPEKYLDGTVCIAACPKYHLSDNSCVSTCVVHVGSLCQAVCPAGQQNILGTCQAVSCLLDDQNFCYDPLHPQDFSVKASLTDNQIKFMIALLCSIFVLIVIFIVVCCKQRKSRIKSKGDDFYANETHKAWKKCVVEKKGAIPVDEANLNVPVIRKSSNQIQHRIVSQSDSEPRGI</sequence>
<name>A0AA86PPP8_9EUKA</name>
<keyword evidence="1" id="KW-1133">Transmembrane helix</keyword>
<feature type="transmembrane region" description="Helical" evidence="1">
    <location>
        <begin position="2112"/>
        <end position="2132"/>
    </location>
</feature>
<protein>
    <submittedName>
        <fullName evidence="3">Uncharacterized protein</fullName>
    </submittedName>
</protein>
<evidence type="ECO:0000256" key="1">
    <source>
        <dbReference type="SAM" id="Phobius"/>
    </source>
</evidence>
<evidence type="ECO:0000313" key="3">
    <source>
        <dbReference type="EMBL" id="CAI9942456.1"/>
    </source>
</evidence>
<feature type="chain" id="PRO_5041741152" evidence="2">
    <location>
        <begin position="19"/>
        <end position="2200"/>
    </location>
</feature>
<feature type="signal peptide" evidence="2">
    <location>
        <begin position="1"/>
        <end position="18"/>
    </location>
</feature>
<keyword evidence="5" id="KW-1185">Reference proteome</keyword>
<keyword evidence="1" id="KW-0472">Membrane</keyword>
<accession>A0AA86PPP8</accession>
<comment type="caution">
    <text evidence="3">The sequence shown here is derived from an EMBL/GenBank/DDBJ whole genome shotgun (WGS) entry which is preliminary data.</text>
</comment>
<organism evidence="3">
    <name type="scientific">Hexamita inflata</name>
    <dbReference type="NCBI Taxonomy" id="28002"/>
    <lineage>
        <taxon>Eukaryota</taxon>
        <taxon>Metamonada</taxon>
        <taxon>Diplomonadida</taxon>
        <taxon>Hexamitidae</taxon>
        <taxon>Hexamitinae</taxon>
        <taxon>Hexamita</taxon>
    </lineage>
</organism>
<keyword evidence="2" id="KW-0732">Signal</keyword>
<reference evidence="3" key="1">
    <citation type="submission" date="2023-06" db="EMBL/GenBank/DDBJ databases">
        <authorList>
            <person name="Kurt Z."/>
        </authorList>
    </citation>
    <scope>NUCLEOTIDE SEQUENCE</scope>
</reference>
<dbReference type="EMBL" id="CAXDID020000463">
    <property type="protein sequence ID" value="CAL6094082.1"/>
    <property type="molecule type" value="Genomic_DNA"/>
</dbReference>
<dbReference type="EMBL" id="CATOUU010000701">
    <property type="protein sequence ID" value="CAI9942456.1"/>
    <property type="molecule type" value="Genomic_DNA"/>
</dbReference>
<dbReference type="Proteomes" id="UP001642409">
    <property type="component" value="Unassembled WGS sequence"/>
</dbReference>
<proteinExistence type="predicted"/>
<evidence type="ECO:0000313" key="4">
    <source>
        <dbReference type="EMBL" id="CAL6094082.1"/>
    </source>
</evidence>
<keyword evidence="1" id="KW-0812">Transmembrane</keyword>
<reference evidence="4 5" key="2">
    <citation type="submission" date="2024-07" db="EMBL/GenBank/DDBJ databases">
        <authorList>
            <person name="Akdeniz Z."/>
        </authorList>
    </citation>
    <scope>NUCLEOTIDE SEQUENCE [LARGE SCALE GENOMIC DNA]</scope>
</reference>
<gene>
    <name evidence="3" type="ORF">HINF_LOCUS30101</name>
    <name evidence="4" type="ORF">HINF_LOCUS67300</name>
</gene>